<feature type="chain" id="PRO_5045904935" description="YncI copper-binding domain-containing protein" evidence="3">
    <location>
        <begin position="38"/>
        <end position="271"/>
    </location>
</feature>
<gene>
    <name evidence="5" type="ORF">GCM10022255_051610</name>
</gene>
<name>A0ABP8DDD1_9ACTN</name>
<reference evidence="6" key="1">
    <citation type="journal article" date="2019" name="Int. J. Syst. Evol. Microbiol.">
        <title>The Global Catalogue of Microorganisms (GCM) 10K type strain sequencing project: providing services to taxonomists for standard genome sequencing and annotation.</title>
        <authorList>
            <consortium name="The Broad Institute Genomics Platform"/>
            <consortium name="The Broad Institute Genome Sequencing Center for Infectious Disease"/>
            <person name="Wu L."/>
            <person name="Ma J."/>
        </authorList>
    </citation>
    <scope>NUCLEOTIDE SEQUENCE [LARGE SCALE GENOMIC DNA]</scope>
    <source>
        <strain evidence="6">JCM 17441</strain>
    </source>
</reference>
<dbReference type="InterPro" id="IPR012533">
    <property type="entry name" value="YcnI-copper_dom"/>
</dbReference>
<evidence type="ECO:0000259" key="4">
    <source>
        <dbReference type="Pfam" id="PF07987"/>
    </source>
</evidence>
<dbReference type="Gene3D" id="2.60.40.2230">
    <property type="entry name" value="Uncharacterised protein YcnI-like PF07987, DUF1775"/>
    <property type="match status" value="1"/>
</dbReference>
<keyword evidence="3" id="KW-0732">Signal</keyword>
<feature type="compositionally biased region" description="Basic and acidic residues" evidence="1">
    <location>
        <begin position="261"/>
        <end position="271"/>
    </location>
</feature>
<organism evidence="5 6">
    <name type="scientific">Dactylosporangium darangshiense</name>
    <dbReference type="NCBI Taxonomy" id="579108"/>
    <lineage>
        <taxon>Bacteria</taxon>
        <taxon>Bacillati</taxon>
        <taxon>Actinomycetota</taxon>
        <taxon>Actinomycetes</taxon>
        <taxon>Micromonosporales</taxon>
        <taxon>Micromonosporaceae</taxon>
        <taxon>Dactylosporangium</taxon>
    </lineage>
</organism>
<keyword evidence="2" id="KW-0472">Membrane</keyword>
<feature type="region of interest" description="Disordered" evidence="1">
    <location>
        <begin position="250"/>
        <end position="271"/>
    </location>
</feature>
<sequence length="271" mass="27469">MESIQAECRNRRRWRVRAAIAGAGFAAVLGLAAPASADVSVTPSEADQGGAADLTFRITNESRTASVTAVEVQLPADTPIAEVYPVSVADWAPAMTNVKIDKPVESLHGYQITDVTTAVKWVAMPDKALAPGGTTELYLAIGPLPAVAQLSFGVVLTNSDGTQVRWTGAHGERTAPVLVLKAAPAGQGGHAAGHGGATPEATAAAAAAAGDGDGADKGGGSYLGWSLLALLLIAAICIFGLVLDRRRAAAPAPQSAPETPAEDKSMAESVS</sequence>
<feature type="signal peptide" evidence="3">
    <location>
        <begin position="1"/>
        <end position="37"/>
    </location>
</feature>
<keyword evidence="2" id="KW-1133">Transmembrane helix</keyword>
<accession>A0ABP8DDD1</accession>
<feature type="compositionally biased region" description="Low complexity" evidence="1">
    <location>
        <begin position="250"/>
        <end position="259"/>
    </location>
</feature>
<dbReference type="InterPro" id="IPR038507">
    <property type="entry name" value="YcnI-like_sf"/>
</dbReference>
<dbReference type="EMBL" id="BAABAT010000014">
    <property type="protein sequence ID" value="GAA4252914.1"/>
    <property type="molecule type" value="Genomic_DNA"/>
</dbReference>
<protein>
    <recommendedName>
        <fullName evidence="4">YncI copper-binding domain-containing protein</fullName>
    </recommendedName>
</protein>
<dbReference type="Pfam" id="PF07987">
    <property type="entry name" value="DUF1775"/>
    <property type="match status" value="1"/>
</dbReference>
<evidence type="ECO:0000256" key="2">
    <source>
        <dbReference type="SAM" id="Phobius"/>
    </source>
</evidence>
<evidence type="ECO:0000256" key="3">
    <source>
        <dbReference type="SAM" id="SignalP"/>
    </source>
</evidence>
<keyword evidence="6" id="KW-1185">Reference proteome</keyword>
<dbReference type="Proteomes" id="UP001500620">
    <property type="component" value="Unassembled WGS sequence"/>
</dbReference>
<comment type="caution">
    <text evidence="5">The sequence shown here is derived from an EMBL/GenBank/DDBJ whole genome shotgun (WGS) entry which is preliminary data.</text>
</comment>
<evidence type="ECO:0000256" key="1">
    <source>
        <dbReference type="SAM" id="MobiDB-lite"/>
    </source>
</evidence>
<proteinExistence type="predicted"/>
<feature type="domain" description="YncI copper-binding" evidence="4">
    <location>
        <begin position="39"/>
        <end position="170"/>
    </location>
</feature>
<keyword evidence="2" id="KW-0812">Transmembrane</keyword>
<feature type="transmembrane region" description="Helical" evidence="2">
    <location>
        <begin position="222"/>
        <end position="243"/>
    </location>
</feature>
<evidence type="ECO:0000313" key="5">
    <source>
        <dbReference type="EMBL" id="GAA4252914.1"/>
    </source>
</evidence>
<dbReference type="RefSeq" id="WP_345129926.1">
    <property type="nucleotide sequence ID" value="NZ_BAABAT010000014.1"/>
</dbReference>
<evidence type="ECO:0000313" key="6">
    <source>
        <dbReference type="Proteomes" id="UP001500620"/>
    </source>
</evidence>